<dbReference type="Proteomes" id="UP001177260">
    <property type="component" value="Unassembled WGS sequence"/>
</dbReference>
<organism evidence="1 2">
    <name type="scientific">Aspergillus melleus</name>
    <dbReference type="NCBI Taxonomy" id="138277"/>
    <lineage>
        <taxon>Eukaryota</taxon>
        <taxon>Fungi</taxon>
        <taxon>Dikarya</taxon>
        <taxon>Ascomycota</taxon>
        <taxon>Pezizomycotina</taxon>
        <taxon>Eurotiomycetes</taxon>
        <taxon>Eurotiomycetidae</taxon>
        <taxon>Eurotiales</taxon>
        <taxon>Aspergillaceae</taxon>
        <taxon>Aspergillus</taxon>
        <taxon>Aspergillus subgen. Circumdati</taxon>
    </lineage>
</organism>
<protein>
    <submittedName>
        <fullName evidence="1">Uncharacterized protein</fullName>
    </submittedName>
</protein>
<accession>A0ACC3BAP8</accession>
<reference evidence="1 2" key="1">
    <citation type="journal article" date="2023" name="ACS Omega">
        <title>Identification of the Neoaspergillic Acid Biosynthesis Gene Cluster by Establishing an In Vitro CRISPR-Ribonucleoprotein Genetic System in Aspergillus melleus.</title>
        <authorList>
            <person name="Yuan B."/>
            <person name="Grau M.F."/>
            <person name="Murata R.M."/>
            <person name="Torok T."/>
            <person name="Venkateswaran K."/>
            <person name="Stajich J.E."/>
            <person name="Wang C.C.C."/>
        </authorList>
    </citation>
    <scope>NUCLEOTIDE SEQUENCE [LARGE SCALE GENOMIC DNA]</scope>
    <source>
        <strain evidence="1 2">IMV 1140</strain>
    </source>
</reference>
<sequence length="431" mass="47114">MSTSVAFRPQIRTSVRLAASAGKARPWRPSVRRPPFTIRKLSTETNKPADPGRGNHVAILAGLTALGIGSILYSRRHKPVTATIQAANQTSFDDLYPFPAEMSEEQISQLPVEKAVLTSAPNVPPPITRDHPVRLEVDLTSTEKTFQLTSQYKYEGWTFNDTVPGPFIRARVGDFVELTFFNKDESGRQHNIDSHAFTGPGGGAALTTTESDSVKKARFRLVSPGLFMYHCAANPVPVHIAEGMYGMIYVQPEKDLPPVDKEYYVLQSEFYHEPPEIGDDGRPINTVEFSYPNAMREEPNVVVFNGSDSSLTKSPLTAKSGETVRLFFGNAGPNLTSSFHVIGSHFRKVYRDGGVVSPPADILSTVSVPPGGATITDLQMIVPGTYTLVDHAIFRLDKGCVGYLNVTGKQRPDVYASEEPPAPCVGCKLHP</sequence>
<evidence type="ECO:0000313" key="2">
    <source>
        <dbReference type="Proteomes" id="UP001177260"/>
    </source>
</evidence>
<dbReference type="EMBL" id="JAOPJF010000013">
    <property type="protein sequence ID" value="KAK1147211.1"/>
    <property type="molecule type" value="Genomic_DNA"/>
</dbReference>
<name>A0ACC3BAP8_9EURO</name>
<keyword evidence="2" id="KW-1185">Reference proteome</keyword>
<evidence type="ECO:0000313" key="1">
    <source>
        <dbReference type="EMBL" id="KAK1147211.1"/>
    </source>
</evidence>
<comment type="caution">
    <text evidence="1">The sequence shown here is derived from an EMBL/GenBank/DDBJ whole genome shotgun (WGS) entry which is preliminary data.</text>
</comment>
<proteinExistence type="predicted"/>
<gene>
    <name evidence="1" type="ORF">N8T08_001950</name>
</gene>